<name>A0A2Y9TXH9_9GAMM</name>
<reference evidence="1 2" key="1">
    <citation type="journal article" date="2019" name="Int. J. Syst. Evol. Microbiol.">
        <title>Limnobaculum parvum gen. nov., sp. nov., isolated from a freshwater lake.</title>
        <authorList>
            <person name="Baek C."/>
            <person name="Shin S.K."/>
            <person name="Yi H."/>
        </authorList>
    </citation>
    <scope>NUCLEOTIDE SEQUENCE [LARGE SCALE GENOMIC DNA]</scope>
    <source>
        <strain evidence="1 2">HYN0051</strain>
    </source>
</reference>
<dbReference type="Proteomes" id="UP000244908">
    <property type="component" value="Chromosome"/>
</dbReference>
<organism evidence="1 2">
    <name type="scientific">Limnobaculum parvum</name>
    <dbReference type="NCBI Taxonomy" id="2172103"/>
    <lineage>
        <taxon>Bacteria</taxon>
        <taxon>Pseudomonadati</taxon>
        <taxon>Pseudomonadota</taxon>
        <taxon>Gammaproteobacteria</taxon>
        <taxon>Enterobacterales</taxon>
        <taxon>Budviciaceae</taxon>
        <taxon>Limnobaculum</taxon>
    </lineage>
</organism>
<evidence type="ECO:0000313" key="1">
    <source>
        <dbReference type="EMBL" id="AWH88417.1"/>
    </source>
</evidence>
<gene>
    <name evidence="1" type="ORF">HYN51_07540</name>
</gene>
<protein>
    <submittedName>
        <fullName evidence="1">Uncharacterized protein</fullName>
    </submittedName>
</protein>
<proteinExistence type="predicted"/>
<dbReference type="EMBL" id="CP029185">
    <property type="protein sequence ID" value="AWH88417.1"/>
    <property type="molecule type" value="Genomic_DNA"/>
</dbReference>
<accession>A0A2Y9TXH9</accession>
<sequence>MGFWVKYIFSNTQFFISSIQHITIDFKLFCCTAFTGYFFVGLLQRVSNMPCDLLVKRDNNLSDIRIIFVIFSGCHIQNIHTGSDKYFSPNLINNDVVSNPDKAGELTNQITDGYS</sequence>
<dbReference type="KEGG" id="lpv:HYN51_07540"/>
<keyword evidence="2" id="KW-1185">Reference proteome</keyword>
<dbReference type="AlphaFoldDB" id="A0A2Y9TXH9"/>
<evidence type="ECO:0000313" key="2">
    <source>
        <dbReference type="Proteomes" id="UP000244908"/>
    </source>
</evidence>